<evidence type="ECO:0000313" key="2">
    <source>
        <dbReference type="Proteomes" id="UP001432039"/>
    </source>
</evidence>
<evidence type="ECO:0000313" key="1">
    <source>
        <dbReference type="EMBL" id="WUQ17488.1"/>
    </source>
</evidence>
<sequence length="295" mass="32591">MNLVQEGLALGIPAPRADVHQRPSAARIYRMWFGTEGTLPADQDLARKILNAFPREPAAAKINRVHHLLITEALAARGISQVVDIGCGYALPRPRGGGDLLFAQNTHDVVQQHWRTAKVVYVDVDHDVIAERRSSLDQATTASRAKAVLADVTDMARLLERLEEAEHLSRDRPVAVLLHDILPWIPDDARVQDAMAYLRTWLPPGSALSTTHATADLSPTWVERIQQVYDDAGIPFRPRDRGAFSELFGDWEDLYGGRVRVVPTARHQSTHQFSAVPDYVSAAYAGAAVKPHPTS</sequence>
<name>A0ABZ1TQ25_STRVG</name>
<protein>
    <submittedName>
        <fullName evidence="1">SAM-dependent methyltransferase</fullName>
    </submittedName>
</protein>
<dbReference type="Gene3D" id="3.40.50.150">
    <property type="entry name" value="Vaccinia Virus protein VP39"/>
    <property type="match status" value="1"/>
</dbReference>
<keyword evidence="1" id="KW-0808">Transferase</keyword>
<proteinExistence type="predicted"/>
<dbReference type="Pfam" id="PF04672">
    <property type="entry name" value="Methyltransf_19"/>
    <property type="match status" value="1"/>
</dbReference>
<dbReference type="GO" id="GO:0008168">
    <property type="term" value="F:methyltransferase activity"/>
    <property type="evidence" value="ECO:0007669"/>
    <property type="project" value="UniProtKB-KW"/>
</dbReference>
<dbReference type="InterPro" id="IPR029063">
    <property type="entry name" value="SAM-dependent_MTases_sf"/>
</dbReference>
<keyword evidence="2" id="KW-1185">Reference proteome</keyword>
<dbReference type="RefSeq" id="WP_328965704.1">
    <property type="nucleotide sequence ID" value="NZ_CP108090.1"/>
</dbReference>
<reference evidence="1" key="1">
    <citation type="submission" date="2022-10" db="EMBL/GenBank/DDBJ databases">
        <title>The complete genomes of actinobacterial strains from the NBC collection.</title>
        <authorList>
            <person name="Joergensen T.S."/>
            <person name="Alvarez Arevalo M."/>
            <person name="Sterndorff E.B."/>
            <person name="Faurdal D."/>
            <person name="Vuksanovic O."/>
            <person name="Mourched A.-S."/>
            <person name="Charusanti P."/>
            <person name="Shaw S."/>
            <person name="Blin K."/>
            <person name="Weber T."/>
        </authorList>
    </citation>
    <scope>NUCLEOTIDE SEQUENCE</scope>
    <source>
        <strain evidence="1">NBC_00248</strain>
    </source>
</reference>
<accession>A0ABZ1TQ25</accession>
<dbReference type="InterPro" id="IPR006764">
    <property type="entry name" value="SAM_dep_MeTrfase_SAV2177_type"/>
</dbReference>
<gene>
    <name evidence="1" type="ORF">OG517_42335</name>
</gene>
<dbReference type="SUPFAM" id="SSF53335">
    <property type="entry name" value="S-adenosyl-L-methionine-dependent methyltransferases"/>
    <property type="match status" value="1"/>
</dbReference>
<organism evidence="1 2">
    <name type="scientific">Streptomyces virginiae</name>
    <name type="common">Streptomyces cinnamonensis</name>
    <dbReference type="NCBI Taxonomy" id="1961"/>
    <lineage>
        <taxon>Bacteria</taxon>
        <taxon>Bacillati</taxon>
        <taxon>Actinomycetota</taxon>
        <taxon>Actinomycetes</taxon>
        <taxon>Kitasatosporales</taxon>
        <taxon>Streptomycetaceae</taxon>
        <taxon>Streptomyces</taxon>
    </lineage>
</organism>
<keyword evidence="1" id="KW-0489">Methyltransferase</keyword>
<dbReference type="GO" id="GO:0032259">
    <property type="term" value="P:methylation"/>
    <property type="evidence" value="ECO:0007669"/>
    <property type="project" value="UniProtKB-KW"/>
</dbReference>
<dbReference type="Proteomes" id="UP001432039">
    <property type="component" value="Chromosome"/>
</dbReference>
<dbReference type="EMBL" id="CP108090">
    <property type="protein sequence ID" value="WUQ17488.1"/>
    <property type="molecule type" value="Genomic_DNA"/>
</dbReference>